<dbReference type="AlphaFoldDB" id="A0AAN0REA3"/>
<sequence length="611" mass="67285">MAEVIDFRDAGRGARQAFQVDAGGDLDPPDNTARRDDDWPILALGHLDGSYHFLDVTGQKRVLTANQLYRRGDLMSLFGGVDAWLRTRWPLYSKPEEGEEEGKIVGFRLQAAAAALQKACVDAGLYGDHIVLRRSGIWPAENGLPAVHCGDAVLIGGRWYPAGTRTGNQIWEAAPRSPRPGAPCGPEVARDLQEDLRQLWNFQRPGGEIIVVGLLGTTYLGGSINWRPAGFLTGPGGCGKTQLLNVLRSCSPLHHYTTDTTKAGLETALSGRAMPSFIEEAVATKDAAGARVLINMVLASVVGEGTKGHRYGENGRVRKIEMVGSIIMASDYVPEMKQTHLGRFAIVDLCPPQDGTDYNAEHKALMRRMSDRGPAMWGRVLASWQRYHDSLDVFRSALKETQCAPREMDQYGALLAGWWILTQDRVPDERDGREGVAAIREFVRTAEDVAVDGPGHQVISRLMTWPVAMQHTTNRIPIGVLLAIALFNPPNGRVLKSNAYQHLLDIGIRTVRADETSKDKRGRPAPRMADCHGIWINLKSIEIEKAFKDTEFDDGKWRIELGRLESARIKTKNVRIGSYNGGALWISAPELGLEEDEIENVHRAEGDPLSG</sequence>
<organism evidence="1 2">
    <name type="scientific">Granulibacter bethesdensis</name>
    <dbReference type="NCBI Taxonomy" id="364410"/>
    <lineage>
        <taxon>Bacteria</taxon>
        <taxon>Pseudomonadati</taxon>
        <taxon>Pseudomonadota</taxon>
        <taxon>Alphaproteobacteria</taxon>
        <taxon>Acetobacterales</taxon>
        <taxon>Acetobacteraceae</taxon>
        <taxon>Granulibacter</taxon>
    </lineage>
</organism>
<dbReference type="RefSeq" id="WP_025286802.1">
    <property type="nucleotide sequence ID" value="NZ_CP003181.2"/>
</dbReference>
<dbReference type="KEGG" id="gbc:GbCGDNIH3_7070"/>
<evidence type="ECO:0000313" key="1">
    <source>
        <dbReference type="EMBL" id="AHJ63238.1"/>
    </source>
</evidence>
<name>A0AAN0REA3_9PROT</name>
<protein>
    <submittedName>
        <fullName evidence="1">Uncharacterized protein</fullName>
    </submittedName>
</protein>
<reference evidence="2" key="1">
    <citation type="submission" date="2012-06" db="EMBL/GenBank/DDBJ databases">
        <title>Genome analysis of multiple Granulibacter bethesdensis isolates demonstrates substantial genome diversity.</title>
        <authorList>
            <person name="Greenberg D.E."/>
            <person name="Porcella S.F."/>
            <person name="Zarember K."/>
            <person name="Zelazny A.M."/>
            <person name="Bruno D."/>
            <person name="Martens C."/>
            <person name="Barbian K.D."/>
            <person name="Jaske E."/>
            <person name="Holland S.M."/>
        </authorList>
    </citation>
    <scope>NUCLEOTIDE SEQUENCE [LARGE SCALE GENOMIC DNA]</scope>
    <source>
        <strain evidence="2">CGDNIH3</strain>
    </source>
</reference>
<evidence type="ECO:0000313" key="2">
    <source>
        <dbReference type="Proteomes" id="UP000019438"/>
    </source>
</evidence>
<dbReference type="EMBL" id="CP003181">
    <property type="protein sequence ID" value="AHJ63238.1"/>
    <property type="molecule type" value="Genomic_DNA"/>
</dbReference>
<proteinExistence type="predicted"/>
<gene>
    <name evidence="1" type="ORF">GbCGDNIH3_7070</name>
</gene>
<dbReference type="Proteomes" id="UP000019438">
    <property type="component" value="Chromosome"/>
</dbReference>
<accession>A0AAN0REA3</accession>